<keyword evidence="1" id="KW-0032">Aminotransferase</keyword>
<proteinExistence type="predicted"/>
<evidence type="ECO:0000256" key="1">
    <source>
        <dbReference type="ARBA" id="ARBA00022576"/>
    </source>
</evidence>
<dbReference type="EMBL" id="JAILXK010000001">
    <property type="protein sequence ID" value="MBY4636315.1"/>
    <property type="molecule type" value="Genomic_DNA"/>
</dbReference>
<gene>
    <name evidence="4" type="ORF">K5P26_04060</name>
</gene>
<dbReference type="CDD" id="cd05009">
    <property type="entry name" value="SIS_GlmS_GlmD_2"/>
    <property type="match status" value="1"/>
</dbReference>
<keyword evidence="5" id="KW-1185">Reference proteome</keyword>
<comment type="caution">
    <text evidence="4">The sequence shown here is derived from an EMBL/GenBank/DDBJ whole genome shotgun (WGS) entry which is preliminary data.</text>
</comment>
<dbReference type="InterPro" id="IPR001347">
    <property type="entry name" value="SIS_dom"/>
</dbReference>
<dbReference type="PANTHER" id="PTHR10937">
    <property type="entry name" value="GLUCOSAMINE--FRUCTOSE-6-PHOSPHATE AMINOTRANSFERASE, ISOMERIZING"/>
    <property type="match status" value="1"/>
</dbReference>
<name>A0ABS7MBC3_9SPHN</name>
<dbReference type="InterPro" id="IPR046348">
    <property type="entry name" value="SIS_dom_sf"/>
</dbReference>
<dbReference type="PROSITE" id="PS51464">
    <property type="entry name" value="SIS"/>
    <property type="match status" value="2"/>
</dbReference>
<dbReference type="SUPFAM" id="SSF53697">
    <property type="entry name" value="SIS domain"/>
    <property type="match status" value="1"/>
</dbReference>
<evidence type="ECO:0000313" key="4">
    <source>
        <dbReference type="EMBL" id="MBY4636315.1"/>
    </source>
</evidence>
<evidence type="ECO:0000256" key="2">
    <source>
        <dbReference type="ARBA" id="ARBA00022737"/>
    </source>
</evidence>
<accession>A0ABS7MBC3</accession>
<keyword evidence="2" id="KW-0677">Repeat</keyword>
<organism evidence="4 5">
    <name type="scientific">Sphingopyxis jiangsuensis</name>
    <dbReference type="NCBI Taxonomy" id="2871171"/>
    <lineage>
        <taxon>Bacteria</taxon>
        <taxon>Pseudomonadati</taxon>
        <taxon>Pseudomonadota</taxon>
        <taxon>Alphaproteobacteria</taxon>
        <taxon>Sphingomonadales</taxon>
        <taxon>Sphingomonadaceae</taxon>
        <taxon>Sphingopyxis</taxon>
    </lineage>
</organism>
<protein>
    <submittedName>
        <fullName evidence="4">SIS domain-containing protein</fullName>
    </submittedName>
</protein>
<dbReference type="CDD" id="cd05008">
    <property type="entry name" value="SIS_GlmS_GlmD_1"/>
    <property type="match status" value="1"/>
</dbReference>
<sequence length="344" mass="35687">MTGVQDTLMFREAAEAGAAVCLQRAENRAAVADLARTLAAGKPSLLLTCARGSSDHAATFAKYLIETRLGIPVASYAPSLASLYQSPMPGLAGQVLLLISQSGRSPDLLLSAEAARRAGALTVALVNDAASPLAAAVDAVVPLHAGPETSVAATKSYIATLAALVDLVAAWADQRDLLDALERLPDDLEAAWHVEWEIPQAFASARNLFVLGRGLTLGVAAEAALKFKECCAIHGEAFSLAEVAHGPMALVGPGFPLLVFPPFDEARAGADALLADFAARGADIAVAGEGFASTHPLPVAAGLHPATAPIAMIQSFYRFANRLSLMRGLDPDRPPSLAKVTKTR</sequence>
<dbReference type="Pfam" id="PF01380">
    <property type="entry name" value="SIS"/>
    <property type="match status" value="2"/>
</dbReference>
<keyword evidence="1" id="KW-0808">Transferase</keyword>
<feature type="domain" description="SIS" evidence="3">
    <location>
        <begin position="34"/>
        <end position="178"/>
    </location>
</feature>
<dbReference type="Gene3D" id="3.40.50.10490">
    <property type="entry name" value="Glucose-6-phosphate isomerase like protein, domain 1"/>
    <property type="match status" value="2"/>
</dbReference>
<reference evidence="4" key="1">
    <citation type="submission" date="2021-08" db="EMBL/GenBank/DDBJ databases">
        <title>Sphingopyxis panaciterrulae sp. nov., isolated from the surface water of the Yellow Sea.</title>
        <authorList>
            <person name="Gao Z."/>
            <person name="Zhang D."/>
            <person name="Zhang A."/>
        </authorList>
    </citation>
    <scope>NUCLEOTIDE SEQUENCE</scope>
    <source>
        <strain evidence="4">XHP0097</strain>
    </source>
</reference>
<evidence type="ECO:0000259" key="3">
    <source>
        <dbReference type="PROSITE" id="PS51464"/>
    </source>
</evidence>
<dbReference type="PANTHER" id="PTHR10937:SF8">
    <property type="entry name" value="AMINOTRANSFERASE-RELATED"/>
    <property type="match status" value="1"/>
</dbReference>
<dbReference type="InterPro" id="IPR035490">
    <property type="entry name" value="GlmS/FrlB_SIS"/>
</dbReference>
<dbReference type="Proteomes" id="UP001166571">
    <property type="component" value="Unassembled WGS sequence"/>
</dbReference>
<feature type="domain" description="SIS" evidence="3">
    <location>
        <begin position="198"/>
        <end position="334"/>
    </location>
</feature>
<dbReference type="InterPro" id="IPR035466">
    <property type="entry name" value="GlmS/AgaS_SIS"/>
</dbReference>
<evidence type="ECO:0000313" key="5">
    <source>
        <dbReference type="Proteomes" id="UP001166571"/>
    </source>
</evidence>